<feature type="domain" description="Aminoacyl-transfer RNA synthetases class-II family profile" evidence="11">
    <location>
        <begin position="33"/>
        <end position="474"/>
    </location>
</feature>
<dbReference type="PRINTS" id="PR01046">
    <property type="entry name" value="TRNASYNTHPRO"/>
</dbReference>
<organism evidence="12 13">
    <name type="scientific">Helicobacter mastomyrinus</name>
    <dbReference type="NCBI Taxonomy" id="287948"/>
    <lineage>
        <taxon>Bacteria</taxon>
        <taxon>Pseudomonadati</taxon>
        <taxon>Campylobacterota</taxon>
        <taxon>Epsilonproteobacteria</taxon>
        <taxon>Campylobacterales</taxon>
        <taxon>Helicobacteraceae</taxon>
        <taxon>Helicobacter</taxon>
    </lineage>
</organism>
<dbReference type="EMBL" id="CP145316">
    <property type="protein sequence ID" value="XAM18103.1"/>
    <property type="molecule type" value="Genomic_DNA"/>
</dbReference>
<comment type="similarity">
    <text evidence="10">Belongs to the class-II aminoacyl-tRNA synthetase family. ProS type 1 subfamily.</text>
</comment>
<dbReference type="InterPro" id="IPR036621">
    <property type="entry name" value="Anticodon-bd_dom_sf"/>
</dbReference>
<comment type="catalytic activity">
    <reaction evidence="9 10">
        <text>tRNA(Pro) + L-proline + ATP = L-prolyl-tRNA(Pro) + AMP + diphosphate</text>
        <dbReference type="Rhea" id="RHEA:14305"/>
        <dbReference type="Rhea" id="RHEA-COMP:9700"/>
        <dbReference type="Rhea" id="RHEA-COMP:9702"/>
        <dbReference type="ChEBI" id="CHEBI:30616"/>
        <dbReference type="ChEBI" id="CHEBI:33019"/>
        <dbReference type="ChEBI" id="CHEBI:60039"/>
        <dbReference type="ChEBI" id="CHEBI:78442"/>
        <dbReference type="ChEBI" id="CHEBI:78532"/>
        <dbReference type="ChEBI" id="CHEBI:456215"/>
        <dbReference type="EC" id="6.1.1.15"/>
    </reaction>
</comment>
<evidence type="ECO:0000313" key="12">
    <source>
        <dbReference type="EMBL" id="XAM18103.1"/>
    </source>
</evidence>
<dbReference type="SUPFAM" id="SSF55826">
    <property type="entry name" value="YbaK/ProRS associated domain"/>
    <property type="match status" value="1"/>
</dbReference>
<proteinExistence type="inferred from homology"/>
<dbReference type="InterPro" id="IPR036754">
    <property type="entry name" value="YbaK/aa-tRNA-synt-asso_dom_sf"/>
</dbReference>
<evidence type="ECO:0000256" key="7">
    <source>
        <dbReference type="ARBA" id="ARBA00022917"/>
    </source>
</evidence>
<dbReference type="PROSITE" id="PS50862">
    <property type="entry name" value="AA_TRNA_LIGASE_II"/>
    <property type="match status" value="1"/>
</dbReference>
<dbReference type="NCBIfam" id="NF006625">
    <property type="entry name" value="PRK09194.1"/>
    <property type="match status" value="1"/>
</dbReference>
<dbReference type="Pfam" id="PF00587">
    <property type="entry name" value="tRNA-synt_2b"/>
    <property type="match status" value="1"/>
</dbReference>
<comment type="domain">
    <text evidence="10">Consists of three domains: the N-terminal catalytic domain, the editing domain and the C-terminal anticodon-binding domain.</text>
</comment>
<dbReference type="Gene3D" id="3.30.930.10">
    <property type="entry name" value="Bira Bifunctional Protein, Domain 2"/>
    <property type="match status" value="2"/>
</dbReference>
<dbReference type="InterPro" id="IPR023717">
    <property type="entry name" value="Pro-tRNA-Synthase_IIa_type1"/>
</dbReference>
<keyword evidence="5 10" id="KW-0547">Nucleotide-binding</keyword>
<dbReference type="Pfam" id="PF03129">
    <property type="entry name" value="HGTP_anticodon"/>
    <property type="match status" value="1"/>
</dbReference>
<keyword evidence="7 10" id="KW-0648">Protein biosynthesis</keyword>
<dbReference type="Gene3D" id="3.40.50.800">
    <property type="entry name" value="Anticodon-binding domain"/>
    <property type="match status" value="1"/>
</dbReference>
<keyword evidence="13" id="KW-1185">Reference proteome</keyword>
<dbReference type="EC" id="6.1.1.15" evidence="10"/>
<evidence type="ECO:0000256" key="10">
    <source>
        <dbReference type="HAMAP-Rule" id="MF_01569"/>
    </source>
</evidence>
<keyword evidence="3 10" id="KW-0963">Cytoplasm</keyword>
<dbReference type="PANTHER" id="PTHR42753:SF2">
    <property type="entry name" value="PROLINE--TRNA LIGASE"/>
    <property type="match status" value="1"/>
</dbReference>
<dbReference type="PANTHER" id="PTHR42753">
    <property type="entry name" value="MITOCHONDRIAL RIBOSOME PROTEIN L39/PROLYL-TRNA LIGASE FAMILY MEMBER"/>
    <property type="match status" value="1"/>
</dbReference>
<dbReference type="Proteomes" id="UP001434737">
    <property type="component" value="Chromosome"/>
</dbReference>
<dbReference type="CDD" id="cd00861">
    <property type="entry name" value="ProRS_anticodon_short"/>
    <property type="match status" value="1"/>
</dbReference>
<evidence type="ECO:0000259" key="11">
    <source>
        <dbReference type="PROSITE" id="PS50862"/>
    </source>
</evidence>
<dbReference type="HAMAP" id="MF_01569">
    <property type="entry name" value="Pro_tRNA_synth_type1"/>
    <property type="match status" value="1"/>
</dbReference>
<dbReference type="InterPro" id="IPR050062">
    <property type="entry name" value="Pro-tRNA_synthetase"/>
</dbReference>
<dbReference type="InterPro" id="IPR002316">
    <property type="entry name" value="Pro-tRNA-ligase_IIa"/>
</dbReference>
<dbReference type="Pfam" id="PF04073">
    <property type="entry name" value="tRNA_edit"/>
    <property type="match status" value="1"/>
</dbReference>
<evidence type="ECO:0000256" key="9">
    <source>
        <dbReference type="ARBA" id="ARBA00047671"/>
    </source>
</evidence>
<dbReference type="InterPro" id="IPR045864">
    <property type="entry name" value="aa-tRNA-synth_II/BPL/LPL"/>
</dbReference>
<evidence type="ECO:0000256" key="1">
    <source>
        <dbReference type="ARBA" id="ARBA00004496"/>
    </source>
</evidence>
<reference evidence="12 13" key="1">
    <citation type="submission" date="2024-02" db="EMBL/GenBank/DDBJ databases">
        <title>Genome and pathogenicity analysis of Helicobacter mastomyrinus isolated from mice.</title>
        <authorList>
            <person name="Zhu L."/>
        </authorList>
    </citation>
    <scope>NUCLEOTIDE SEQUENCE [LARGE SCALE GENOMIC DNA]</scope>
    <source>
        <strain evidence="12 13">Hm-17</strain>
    </source>
</reference>
<dbReference type="CDD" id="cd00779">
    <property type="entry name" value="ProRS_core_prok"/>
    <property type="match status" value="1"/>
</dbReference>
<dbReference type="InterPro" id="IPR044140">
    <property type="entry name" value="ProRS_anticodon_short"/>
</dbReference>
<protein>
    <recommendedName>
        <fullName evidence="10">Proline--tRNA ligase</fullName>
        <ecNumber evidence="10">6.1.1.15</ecNumber>
    </recommendedName>
    <alternativeName>
        <fullName evidence="10">Prolyl-tRNA synthetase</fullName>
        <shortName evidence="10">ProRS</shortName>
    </alternativeName>
</protein>
<dbReference type="InterPro" id="IPR007214">
    <property type="entry name" value="YbaK/aa-tRNA-synth-assoc-dom"/>
</dbReference>
<evidence type="ECO:0000256" key="3">
    <source>
        <dbReference type="ARBA" id="ARBA00022490"/>
    </source>
</evidence>
<dbReference type="InterPro" id="IPR004154">
    <property type="entry name" value="Anticodon-bd"/>
</dbReference>
<keyword evidence="6 10" id="KW-0067">ATP-binding</keyword>
<dbReference type="NCBIfam" id="TIGR00409">
    <property type="entry name" value="proS_fam_II"/>
    <property type="match status" value="1"/>
</dbReference>
<name>A0ABZ3F4K7_9HELI</name>
<dbReference type="InterPro" id="IPR006195">
    <property type="entry name" value="aa-tRNA-synth_II"/>
</dbReference>
<dbReference type="InterPro" id="IPR004500">
    <property type="entry name" value="Pro-tRNA-synth_IIa_bac-type"/>
</dbReference>
<dbReference type="SUPFAM" id="SSF52954">
    <property type="entry name" value="Class II aaRS ABD-related"/>
    <property type="match status" value="1"/>
</dbReference>
<evidence type="ECO:0000256" key="4">
    <source>
        <dbReference type="ARBA" id="ARBA00022598"/>
    </source>
</evidence>
<gene>
    <name evidence="10" type="primary">proS</name>
    <name evidence="12" type="ORF">V3I05_10540</name>
</gene>
<keyword evidence="8 10" id="KW-0030">Aminoacyl-tRNA synthetase</keyword>
<comment type="function">
    <text evidence="10">Catalyzes the attachment of proline to tRNA(Pro) in a two-step reaction: proline is first activated by ATP to form Pro-AMP and then transferred to the acceptor end of tRNA(Pro). As ProRS can inadvertently accommodate and process non-cognate amino acids such as alanine and cysteine, to avoid such errors it has two additional distinct editing activities against alanine. One activity is designated as 'pretransfer' editing and involves the tRNA(Pro)-independent hydrolysis of activated Ala-AMP. The other activity is designated 'posttransfer' editing and involves deacylation of mischarged Ala-tRNA(Pro). The misacylated Cys-tRNA(Pro) is not edited by ProRS.</text>
</comment>
<accession>A0ABZ3F4K7</accession>
<comment type="subcellular location">
    <subcellularLocation>
        <location evidence="1 10">Cytoplasm</location>
    </subcellularLocation>
</comment>
<dbReference type="InterPro" id="IPR002314">
    <property type="entry name" value="aa-tRNA-synt_IIb"/>
</dbReference>
<dbReference type="SUPFAM" id="SSF55681">
    <property type="entry name" value="Class II aaRS and biotin synthetases"/>
    <property type="match status" value="1"/>
</dbReference>
<evidence type="ECO:0000256" key="5">
    <source>
        <dbReference type="ARBA" id="ARBA00022741"/>
    </source>
</evidence>
<dbReference type="GO" id="GO:0004827">
    <property type="term" value="F:proline-tRNA ligase activity"/>
    <property type="evidence" value="ECO:0007669"/>
    <property type="project" value="UniProtKB-EC"/>
</dbReference>
<dbReference type="InterPro" id="IPR033730">
    <property type="entry name" value="ProRS_core_prok"/>
</dbReference>
<evidence type="ECO:0000256" key="6">
    <source>
        <dbReference type="ARBA" id="ARBA00022840"/>
    </source>
</evidence>
<keyword evidence="4 10" id="KW-0436">Ligase</keyword>
<dbReference type="CDD" id="cd04334">
    <property type="entry name" value="ProRS-INS"/>
    <property type="match status" value="1"/>
</dbReference>
<dbReference type="RefSeq" id="WP_343353592.1">
    <property type="nucleotide sequence ID" value="NZ_CP145316.1"/>
</dbReference>
<comment type="subunit">
    <text evidence="2 10">Homodimer.</text>
</comment>
<sequence length="593" mass="66685">MKFSQLFVSTLKEAPKDAVLKSHQYLVRGGFIQQIGSGIYNFLPLGKKLLDKVRAIVKEEMDATGAQEVLMGFVTPAELWRESGRYEKYGKELLRFADRKENEFVLGPTHEEAVTYIAKSTLKSYKQLPVHLYQIHTKFRDELRPRFGLMRGREFIMKDGYSFHSSTEDLDREFNVMEATYKRILERMGVDFKVVEADSGAIGGSGSKEFMVLAPCGEDTIVVCKDCEYGANIEIGTRKPRTTPRLNEVKYDSNPPRAAFAKFHTPDATTIESLSTFFKVDKFFTIKAIVKKAMRADNSGELVYFFVRGDDDGEETKMFNTLNRKDSSFLLLDDASVEEIRAVGLEVGFIGPYGLRHITQSEHIYFDENLREASNLICGANERDFHFVGVDLSTFEGLEYADLAVAKEGDLCPRCSGELYYTKGIEVGHIFKLGTKYSSALNAEFLNKEGKSEPFIMGCYGFGISRILPAILEQKSDDLGCVWSREVSVFDIVIVISNIKDSTQSQFAFALYENLKAQGVDVLLDERDERFGAKMKDFELLGFYCALIVGKALAEQKVELVLREGLQKIELDAHDSAKLVGRLLGILGGENVS</sequence>
<evidence type="ECO:0000256" key="8">
    <source>
        <dbReference type="ARBA" id="ARBA00023146"/>
    </source>
</evidence>
<evidence type="ECO:0000256" key="2">
    <source>
        <dbReference type="ARBA" id="ARBA00011738"/>
    </source>
</evidence>
<evidence type="ECO:0000313" key="13">
    <source>
        <dbReference type="Proteomes" id="UP001434737"/>
    </source>
</evidence>